<dbReference type="PANTHER" id="PTHR47331:SF4">
    <property type="entry name" value="PEPTIDASE S1 DOMAIN-CONTAINING PROTEIN"/>
    <property type="match status" value="1"/>
</dbReference>
<dbReference type="STRING" id="144512.A0A0V0UFF2"/>
<evidence type="ECO:0000313" key="2">
    <source>
        <dbReference type="Proteomes" id="UP000055048"/>
    </source>
</evidence>
<dbReference type="InterPro" id="IPR043502">
    <property type="entry name" value="DNA/RNA_pol_sf"/>
</dbReference>
<evidence type="ECO:0000313" key="1">
    <source>
        <dbReference type="EMBL" id="KRX50228.1"/>
    </source>
</evidence>
<dbReference type="Pfam" id="PF05380">
    <property type="entry name" value="Peptidase_A17"/>
    <property type="match status" value="1"/>
</dbReference>
<dbReference type="SUPFAM" id="SSF56672">
    <property type="entry name" value="DNA/RNA polymerases"/>
    <property type="match status" value="1"/>
</dbReference>
<name>A0A0V0UFF2_9BILA</name>
<sequence>MNDIFVNWLLFAAAIATLCVSIVTKYSTYCAALNERPCGTQESSFCLLLIVGVASRTSRNLITSLLGVVVRFRCGHDADADVKEMLSLVAVVPADSDMLAFLWTSSVDREPDVYVNQRHVFGATCSPAVANFALREAAKRKDAAIAQIVKEAFYMDDLYWSDDNEDVVIERSQELKTAFREACFELSKWVSNSRNVIETWPMEERAFVVKELAGMGNSQLPKVKALGVTWDCEQDSLTFACRRRGEKAKTLSEVLSILTSVFDPLGIVGPCVLKEEWEARWQQWAGDVKVVATVSIPRWYGLDRGKPSTMHVFVDAATVGYGSVAYLAQGRTTAFVAAKSRVVNPLMTTTIPRLELQAFIVGVRLTDTLLKELENRLVIGRVTVSWYCTGSAAMNIRYLPFVSNRLREINETLQSCRFKDRHVEVRYVPSKENPADLISRGMDAAGLIKRFDFWTTGPKFLKKEEEWPETKVKPPDNDLELRPKALAFLVGSNSADADKCSTVAEFLKQRLGIDTLNCEDFDREEKKIIKETQMGDFGAEISACNKVSGRSHIPRSGTLQRKQIFLDETGSLGLL</sequence>
<dbReference type="AlphaFoldDB" id="A0A0V0UFF2"/>
<accession>A0A0V0UFF2</accession>
<protein>
    <submittedName>
        <fullName evidence="1">Uncharacterized protein</fullName>
    </submittedName>
</protein>
<dbReference type="PANTHER" id="PTHR47331">
    <property type="entry name" value="PHD-TYPE DOMAIN-CONTAINING PROTEIN"/>
    <property type="match status" value="1"/>
</dbReference>
<dbReference type="InterPro" id="IPR008042">
    <property type="entry name" value="Retrotrans_Pao"/>
</dbReference>
<dbReference type="Proteomes" id="UP000055048">
    <property type="component" value="Unassembled WGS sequence"/>
</dbReference>
<proteinExistence type="predicted"/>
<organism evidence="1 2">
    <name type="scientific">Trichinella murrelli</name>
    <dbReference type="NCBI Taxonomy" id="144512"/>
    <lineage>
        <taxon>Eukaryota</taxon>
        <taxon>Metazoa</taxon>
        <taxon>Ecdysozoa</taxon>
        <taxon>Nematoda</taxon>
        <taxon>Enoplea</taxon>
        <taxon>Dorylaimia</taxon>
        <taxon>Trichinellida</taxon>
        <taxon>Trichinellidae</taxon>
        <taxon>Trichinella</taxon>
    </lineage>
</organism>
<gene>
    <name evidence="1" type="ORF">T05_13280</name>
</gene>
<comment type="caution">
    <text evidence="1">The sequence shown here is derived from an EMBL/GenBank/DDBJ whole genome shotgun (WGS) entry which is preliminary data.</text>
</comment>
<keyword evidence="2" id="KW-1185">Reference proteome</keyword>
<dbReference type="EMBL" id="JYDJ01000008">
    <property type="protein sequence ID" value="KRX50228.1"/>
    <property type="molecule type" value="Genomic_DNA"/>
</dbReference>
<reference evidence="1 2" key="1">
    <citation type="submission" date="2015-01" db="EMBL/GenBank/DDBJ databases">
        <title>Evolution of Trichinella species and genotypes.</title>
        <authorList>
            <person name="Korhonen P.K."/>
            <person name="Edoardo P."/>
            <person name="Giuseppe L.R."/>
            <person name="Gasser R.B."/>
        </authorList>
    </citation>
    <scope>NUCLEOTIDE SEQUENCE [LARGE SCALE GENOMIC DNA]</scope>
    <source>
        <strain evidence="1">ISS417</strain>
    </source>
</reference>